<sequence>MTTPAETPSTQTDMISVYAEDTFPNAKNYNIYVHPKQYADFVHNQVLQRYEDVTISGDLLKKDSDQRITFTCIILRNHHSLVVECCNKQFRREIPPRDIYGYYTTEDLYNLIIYNTNWDFNSLTLSHITTEISVVISTTNKLKEMKEKTIVGYLPAKFILRNMKDAIHLDALLYGCYQKYKSNYSNEDGNDGYDGR</sequence>
<evidence type="ECO:0000313" key="1">
    <source>
        <dbReference type="EMBL" id="GBM12410.1"/>
    </source>
</evidence>
<name>A0A4Y2D6R1_ARAVE</name>
<comment type="caution">
    <text evidence="1">The sequence shown here is derived from an EMBL/GenBank/DDBJ whole genome shotgun (WGS) entry which is preliminary data.</text>
</comment>
<dbReference type="EMBL" id="BGPR01088721">
    <property type="protein sequence ID" value="GBM12410.1"/>
    <property type="molecule type" value="Genomic_DNA"/>
</dbReference>
<reference evidence="1 2" key="1">
    <citation type="journal article" date="2019" name="Sci. Rep.">
        <title>Orb-weaving spider Araneus ventricosus genome elucidates the spidroin gene catalogue.</title>
        <authorList>
            <person name="Kono N."/>
            <person name="Nakamura H."/>
            <person name="Ohtoshi R."/>
            <person name="Moran D.A.P."/>
            <person name="Shinohara A."/>
            <person name="Yoshida Y."/>
            <person name="Fujiwara M."/>
            <person name="Mori M."/>
            <person name="Tomita M."/>
            <person name="Arakawa K."/>
        </authorList>
    </citation>
    <scope>NUCLEOTIDE SEQUENCE [LARGE SCALE GENOMIC DNA]</scope>
</reference>
<gene>
    <name evidence="1" type="ORF">AVEN_190118_1</name>
</gene>
<protein>
    <submittedName>
        <fullName evidence="1">Uncharacterized protein</fullName>
    </submittedName>
</protein>
<keyword evidence="2" id="KW-1185">Reference proteome</keyword>
<evidence type="ECO:0000313" key="2">
    <source>
        <dbReference type="Proteomes" id="UP000499080"/>
    </source>
</evidence>
<accession>A0A4Y2D6R1</accession>
<proteinExistence type="predicted"/>
<organism evidence="1 2">
    <name type="scientific">Araneus ventricosus</name>
    <name type="common">Orbweaver spider</name>
    <name type="synonym">Epeira ventricosa</name>
    <dbReference type="NCBI Taxonomy" id="182803"/>
    <lineage>
        <taxon>Eukaryota</taxon>
        <taxon>Metazoa</taxon>
        <taxon>Ecdysozoa</taxon>
        <taxon>Arthropoda</taxon>
        <taxon>Chelicerata</taxon>
        <taxon>Arachnida</taxon>
        <taxon>Araneae</taxon>
        <taxon>Araneomorphae</taxon>
        <taxon>Entelegynae</taxon>
        <taxon>Araneoidea</taxon>
        <taxon>Araneidae</taxon>
        <taxon>Araneus</taxon>
    </lineage>
</organism>
<dbReference type="AlphaFoldDB" id="A0A4Y2D6R1"/>
<dbReference type="Proteomes" id="UP000499080">
    <property type="component" value="Unassembled WGS sequence"/>
</dbReference>